<feature type="compositionally biased region" description="Basic and acidic residues" evidence="1">
    <location>
        <begin position="157"/>
        <end position="171"/>
    </location>
</feature>
<feature type="domain" description="FHA" evidence="2">
    <location>
        <begin position="45"/>
        <end position="95"/>
    </location>
</feature>
<feature type="compositionally biased region" description="Polar residues" evidence="1">
    <location>
        <begin position="293"/>
        <end position="303"/>
    </location>
</feature>
<dbReference type="SMART" id="SM00240">
    <property type="entry name" value="FHA"/>
    <property type="match status" value="1"/>
</dbReference>
<evidence type="ECO:0000256" key="1">
    <source>
        <dbReference type="SAM" id="MobiDB-lite"/>
    </source>
</evidence>
<protein>
    <recommendedName>
        <fullName evidence="2">FHA domain-containing protein</fullName>
    </recommendedName>
</protein>
<sequence>MNAGRNSNSFRHGGKEQEMAELTLVPRRTPSGVGLEAFHVHNRHASLGRGAHCDWVLPDPQRLLSKRHCEIVWRNGHWTITDLSSNGTTVGGRTLPPGVPHELHDGDRIGCGSYEMDAVFGPTTEDEPTRIGIRPQDTLVNAPLPQFSNPFEDAGEPGDRRESSYTRKMPPDDAAPFFETTSPRYGRSSSETLSIIHPFDFALGANDSGFDLGAGTPSGDVSSVAPQTTGLHDSFQPPRPASELLPEDWSAPETRQMPPIAPDPKAPPPVGADEPSEHDDGSPKGLFTAPVAPTSTQVSQAETASPGVRPDHGIDPLSVRLDSEIAVEATRPGLPGQADGAAIIAAFMRGAGLEGAPSKTAEAFFEGLGQTFRAFVVGLRRAMIARAEIKGEFRIDQTMIQPFGNNPLKFAVDDDDALAALLGVGRRTGVSSPDAVADALRDIQVHEMALTRAIEPAVREFLAANGPAAVLELLSYPADQPLSLFRRAKAWTTYVRHYQETADVATETLDGAFGRAFGRAYEAARAEIEGAGSSGGRTNKTAFSRLPPEQGR</sequence>
<dbReference type="SUPFAM" id="SSF49879">
    <property type="entry name" value="SMAD/FHA domain"/>
    <property type="match status" value="1"/>
</dbReference>
<dbReference type="InterPro" id="IPR017735">
    <property type="entry name" value="T6SS_FHA"/>
</dbReference>
<dbReference type="EMBL" id="CP014691">
    <property type="protein sequence ID" value="AQS86737.1"/>
    <property type="molecule type" value="Genomic_DNA"/>
</dbReference>
<dbReference type="STRING" id="320497.A0U93_00850"/>
<proteinExistence type="predicted"/>
<dbReference type="NCBIfam" id="TIGR03354">
    <property type="entry name" value="VI_FHA"/>
    <property type="match status" value="1"/>
</dbReference>
<dbReference type="InterPro" id="IPR050923">
    <property type="entry name" value="Cell_Proc_Reg/RNA_Proc"/>
</dbReference>
<feature type="compositionally biased region" description="Pro residues" evidence="1">
    <location>
        <begin position="259"/>
        <end position="270"/>
    </location>
</feature>
<dbReference type="PROSITE" id="PS50006">
    <property type="entry name" value="FHA_DOMAIN"/>
    <property type="match status" value="1"/>
</dbReference>
<dbReference type="Pfam" id="PF00498">
    <property type="entry name" value="FHA"/>
    <property type="match status" value="1"/>
</dbReference>
<evidence type="ECO:0000313" key="4">
    <source>
        <dbReference type="Proteomes" id="UP000188604"/>
    </source>
</evidence>
<evidence type="ECO:0000259" key="2">
    <source>
        <dbReference type="PROSITE" id="PS50006"/>
    </source>
</evidence>
<feature type="compositionally biased region" description="Polar residues" evidence="1">
    <location>
        <begin position="179"/>
        <end position="189"/>
    </location>
</feature>
<dbReference type="PANTHER" id="PTHR23308">
    <property type="entry name" value="NUCLEAR INHIBITOR OF PROTEIN PHOSPHATASE-1"/>
    <property type="match status" value="1"/>
</dbReference>
<keyword evidence="4" id="KW-1185">Reference proteome</keyword>
<dbReference type="InterPro" id="IPR046883">
    <property type="entry name" value="T6SS_FHA_C"/>
</dbReference>
<organism evidence="3 4">
    <name type="scientific">Neoasaia chiangmaiensis</name>
    <dbReference type="NCBI Taxonomy" id="320497"/>
    <lineage>
        <taxon>Bacteria</taxon>
        <taxon>Pseudomonadati</taxon>
        <taxon>Pseudomonadota</taxon>
        <taxon>Alphaproteobacteria</taxon>
        <taxon>Acetobacterales</taxon>
        <taxon>Acetobacteraceae</taxon>
        <taxon>Neoasaia</taxon>
    </lineage>
</organism>
<dbReference type="KEGG" id="nch:A0U93_00850"/>
<reference evidence="3 4" key="1">
    <citation type="submission" date="2016-03" db="EMBL/GenBank/DDBJ databases">
        <title>Acetic acid bacteria sequencing.</title>
        <authorList>
            <person name="Brandt J."/>
            <person name="Jakob F."/>
            <person name="Vogel R.F."/>
        </authorList>
    </citation>
    <scope>NUCLEOTIDE SEQUENCE [LARGE SCALE GENOMIC DNA]</scope>
    <source>
        <strain evidence="3 4">NBRC 101099</strain>
    </source>
</reference>
<feature type="compositionally biased region" description="Polar residues" evidence="1">
    <location>
        <begin position="219"/>
        <end position="231"/>
    </location>
</feature>
<dbReference type="Gene3D" id="2.60.200.20">
    <property type="match status" value="1"/>
</dbReference>
<feature type="region of interest" description="Disordered" evidence="1">
    <location>
        <begin position="141"/>
        <end position="189"/>
    </location>
</feature>
<dbReference type="AlphaFoldDB" id="A0A1U9KLR2"/>
<dbReference type="Pfam" id="PF20232">
    <property type="entry name" value="T6SS_FHA_C"/>
    <property type="match status" value="1"/>
</dbReference>
<feature type="region of interest" description="Disordered" evidence="1">
    <location>
        <begin position="529"/>
        <end position="552"/>
    </location>
</feature>
<evidence type="ECO:0000313" key="3">
    <source>
        <dbReference type="EMBL" id="AQS86737.1"/>
    </source>
</evidence>
<dbReference type="Proteomes" id="UP000188604">
    <property type="component" value="Chromosome"/>
</dbReference>
<dbReference type="InterPro" id="IPR008984">
    <property type="entry name" value="SMAD_FHA_dom_sf"/>
</dbReference>
<accession>A0A1U9KLR2</accession>
<name>A0A1U9KLR2_9PROT</name>
<dbReference type="CDD" id="cd00060">
    <property type="entry name" value="FHA"/>
    <property type="match status" value="1"/>
</dbReference>
<feature type="region of interest" description="Disordered" evidence="1">
    <location>
        <begin position="217"/>
        <end position="316"/>
    </location>
</feature>
<gene>
    <name evidence="3" type="ORF">A0U93_00850</name>
</gene>
<dbReference type="InterPro" id="IPR000253">
    <property type="entry name" value="FHA_dom"/>
</dbReference>